<dbReference type="GO" id="GO:0030322">
    <property type="term" value="P:stabilization of membrane potential"/>
    <property type="evidence" value="ECO:0007669"/>
    <property type="project" value="TreeGrafter"/>
</dbReference>
<feature type="transmembrane region" description="Helical" evidence="14">
    <location>
        <begin position="131"/>
        <end position="151"/>
    </location>
</feature>
<comment type="similarity">
    <text evidence="2 12">Belongs to the two pore domain potassium channel (TC 1.A.1.8) family.</text>
</comment>
<keyword evidence="4" id="KW-0633">Potassium transport</keyword>
<feature type="domain" description="Potassium channel" evidence="15">
    <location>
        <begin position="99"/>
        <end position="154"/>
    </location>
</feature>
<keyword evidence="5 12" id="KW-0812">Transmembrane</keyword>
<feature type="transmembrane region" description="Helical" evidence="14">
    <location>
        <begin position="101"/>
        <end position="119"/>
    </location>
</feature>
<dbReference type="WBParaSite" id="MCU_000574-RA">
    <property type="protein sequence ID" value="MCU_000574-RA"/>
    <property type="gene ID" value="MCU_000574"/>
</dbReference>
<feature type="compositionally biased region" description="Polar residues" evidence="13">
    <location>
        <begin position="313"/>
        <end position="328"/>
    </location>
</feature>
<sequence>MGRFGQLLNTTTGLSICLVLLSLGGAYIFSKIEGAAEIRTRIQAAKARQRIFVLAQELAEEGDDADWSKLVLQVDKYRDKLLQAWKAGNDELGAEIRPPSWNFWGSLYYCITLFTTIGYGNVFPSTTTGRIVTICYGIIAIPLCSMVISRLSKEIARILKAIYLMTLDTSGIPVGLRDAYNRAGTDFDFSLMTSSGLLALYAAFSGVVYCWGIVETADEWSPLDAVYFSFTSITSIGLGDLVPTSDVFLNVFSLLYIIVGLAVMNLFFSRLIQLAEAQLERLSGGAGGSAASQTLTGNHMQARYAIGGGRSPAGTTQSNASASPTNYH</sequence>
<evidence type="ECO:0000256" key="5">
    <source>
        <dbReference type="ARBA" id="ARBA00022692"/>
    </source>
</evidence>
<dbReference type="AlphaFoldDB" id="A0A5K3EHI4"/>
<dbReference type="InterPro" id="IPR013099">
    <property type="entry name" value="K_chnl_dom"/>
</dbReference>
<evidence type="ECO:0000256" key="13">
    <source>
        <dbReference type="SAM" id="MobiDB-lite"/>
    </source>
</evidence>
<evidence type="ECO:0000256" key="3">
    <source>
        <dbReference type="ARBA" id="ARBA00022448"/>
    </source>
</evidence>
<evidence type="ECO:0000259" key="15">
    <source>
        <dbReference type="Pfam" id="PF07885"/>
    </source>
</evidence>
<name>A0A5K3EHI4_MESCO</name>
<evidence type="ECO:0000256" key="12">
    <source>
        <dbReference type="RuleBase" id="RU003857"/>
    </source>
</evidence>
<evidence type="ECO:0000256" key="7">
    <source>
        <dbReference type="ARBA" id="ARBA00022958"/>
    </source>
</evidence>
<evidence type="ECO:0000256" key="11">
    <source>
        <dbReference type="ARBA" id="ARBA00023303"/>
    </source>
</evidence>
<evidence type="ECO:0000256" key="6">
    <source>
        <dbReference type="ARBA" id="ARBA00022826"/>
    </source>
</evidence>
<dbReference type="SUPFAM" id="SSF81324">
    <property type="entry name" value="Voltage-gated potassium channels"/>
    <property type="match status" value="2"/>
</dbReference>
<feature type="transmembrane region" description="Helical" evidence="14">
    <location>
        <begin position="197"/>
        <end position="214"/>
    </location>
</feature>
<evidence type="ECO:0000256" key="1">
    <source>
        <dbReference type="ARBA" id="ARBA00004141"/>
    </source>
</evidence>
<proteinExistence type="inferred from homology"/>
<dbReference type="PRINTS" id="PR01095">
    <property type="entry name" value="TASKCHANNEL"/>
</dbReference>
<evidence type="ECO:0000256" key="10">
    <source>
        <dbReference type="ARBA" id="ARBA00023136"/>
    </source>
</evidence>
<evidence type="ECO:0000256" key="8">
    <source>
        <dbReference type="ARBA" id="ARBA00022989"/>
    </source>
</evidence>
<dbReference type="PANTHER" id="PTHR11003">
    <property type="entry name" value="POTASSIUM CHANNEL, SUBFAMILY K"/>
    <property type="match status" value="1"/>
</dbReference>
<comment type="subcellular location">
    <subcellularLocation>
        <location evidence="1">Membrane</location>
        <topology evidence="1">Multi-pass membrane protein</topology>
    </subcellularLocation>
</comment>
<dbReference type="PRINTS" id="PR01333">
    <property type="entry name" value="2POREKCHANEL"/>
</dbReference>
<dbReference type="GO" id="GO:0022841">
    <property type="term" value="F:potassium ion leak channel activity"/>
    <property type="evidence" value="ECO:0007669"/>
    <property type="project" value="TreeGrafter"/>
</dbReference>
<evidence type="ECO:0000256" key="4">
    <source>
        <dbReference type="ARBA" id="ARBA00022538"/>
    </source>
</evidence>
<keyword evidence="6" id="KW-0631">Potassium channel</keyword>
<keyword evidence="10 14" id="KW-0472">Membrane</keyword>
<evidence type="ECO:0000256" key="9">
    <source>
        <dbReference type="ARBA" id="ARBA00023065"/>
    </source>
</evidence>
<feature type="transmembrane region" description="Helical" evidence="14">
    <location>
        <begin position="247"/>
        <end position="268"/>
    </location>
</feature>
<keyword evidence="11 12" id="KW-0407">Ion channel</keyword>
<dbReference type="PANTHER" id="PTHR11003:SF335">
    <property type="entry name" value="POTASSIUM CHANNEL DOMAIN-CONTAINING PROTEIN"/>
    <property type="match status" value="1"/>
</dbReference>
<accession>A0A5K3EHI4</accession>
<organism evidence="16">
    <name type="scientific">Mesocestoides corti</name>
    <name type="common">Flatworm</name>
    <dbReference type="NCBI Taxonomy" id="53468"/>
    <lineage>
        <taxon>Eukaryota</taxon>
        <taxon>Metazoa</taxon>
        <taxon>Spiralia</taxon>
        <taxon>Lophotrochozoa</taxon>
        <taxon>Platyhelminthes</taxon>
        <taxon>Cestoda</taxon>
        <taxon>Eucestoda</taxon>
        <taxon>Cyclophyllidea</taxon>
        <taxon>Mesocestoididae</taxon>
        <taxon>Mesocestoides</taxon>
    </lineage>
</organism>
<keyword evidence="7" id="KW-0630">Potassium</keyword>
<evidence type="ECO:0000313" key="16">
    <source>
        <dbReference type="WBParaSite" id="MCU_000574-RA"/>
    </source>
</evidence>
<keyword evidence="3 12" id="KW-0813">Transport</keyword>
<reference evidence="16" key="1">
    <citation type="submission" date="2019-11" db="UniProtKB">
        <authorList>
            <consortium name="WormBaseParasite"/>
        </authorList>
    </citation>
    <scope>IDENTIFICATION</scope>
</reference>
<dbReference type="GO" id="GO:0015271">
    <property type="term" value="F:outward rectifier potassium channel activity"/>
    <property type="evidence" value="ECO:0007669"/>
    <property type="project" value="TreeGrafter"/>
</dbReference>
<keyword evidence="8 14" id="KW-1133">Transmembrane helix</keyword>
<dbReference type="Pfam" id="PF07885">
    <property type="entry name" value="Ion_trans_2"/>
    <property type="match status" value="2"/>
</dbReference>
<evidence type="ECO:0000256" key="14">
    <source>
        <dbReference type="SAM" id="Phobius"/>
    </source>
</evidence>
<feature type="region of interest" description="Disordered" evidence="13">
    <location>
        <begin position="308"/>
        <end position="328"/>
    </location>
</feature>
<dbReference type="GO" id="GO:0005886">
    <property type="term" value="C:plasma membrane"/>
    <property type="evidence" value="ECO:0007669"/>
    <property type="project" value="TreeGrafter"/>
</dbReference>
<dbReference type="InterPro" id="IPR003280">
    <property type="entry name" value="2pore_dom_K_chnl"/>
</dbReference>
<evidence type="ECO:0000256" key="2">
    <source>
        <dbReference type="ARBA" id="ARBA00006666"/>
    </source>
</evidence>
<dbReference type="InterPro" id="IPR003092">
    <property type="entry name" value="2pore_dom_K_chnl_TASK"/>
</dbReference>
<dbReference type="Gene3D" id="1.10.287.70">
    <property type="match status" value="1"/>
</dbReference>
<feature type="transmembrane region" description="Helical" evidence="14">
    <location>
        <begin position="12"/>
        <end position="29"/>
    </location>
</feature>
<feature type="domain" description="Potassium channel" evidence="15">
    <location>
        <begin position="198"/>
        <end position="275"/>
    </location>
</feature>
<keyword evidence="9 12" id="KW-0406">Ion transport</keyword>
<protein>
    <submittedName>
        <fullName evidence="16">TWiK family of potassium channels protein 7</fullName>
    </submittedName>
</protein>